<comment type="caution">
    <text evidence="1">The sequence shown here is derived from an EMBL/GenBank/DDBJ whole genome shotgun (WGS) entry which is preliminary data.</text>
</comment>
<keyword evidence="2" id="KW-1185">Reference proteome</keyword>
<dbReference type="AlphaFoldDB" id="A0A2I1GT42"/>
<evidence type="ECO:0000313" key="1">
    <source>
        <dbReference type="EMBL" id="PKY49810.1"/>
    </source>
</evidence>
<dbReference type="VEuPathDB" id="FungiDB:RhiirA1_312630"/>
<organism evidence="1 2">
    <name type="scientific">Rhizophagus irregularis</name>
    <dbReference type="NCBI Taxonomy" id="588596"/>
    <lineage>
        <taxon>Eukaryota</taxon>
        <taxon>Fungi</taxon>
        <taxon>Fungi incertae sedis</taxon>
        <taxon>Mucoromycota</taxon>
        <taxon>Glomeromycotina</taxon>
        <taxon>Glomeromycetes</taxon>
        <taxon>Glomerales</taxon>
        <taxon>Glomeraceae</taxon>
        <taxon>Rhizophagus</taxon>
    </lineage>
</organism>
<dbReference type="EMBL" id="LLXI01000787">
    <property type="protein sequence ID" value="PKY49810.1"/>
    <property type="molecule type" value="Genomic_DNA"/>
</dbReference>
<dbReference type="Proteomes" id="UP000234323">
    <property type="component" value="Unassembled WGS sequence"/>
</dbReference>
<reference evidence="1 2" key="1">
    <citation type="submission" date="2015-10" db="EMBL/GenBank/DDBJ databases">
        <title>Genome analyses suggest a sexual origin of heterokaryosis in a supposedly ancient asexual fungus.</title>
        <authorList>
            <person name="Ropars J."/>
            <person name="Sedzielewska K."/>
            <person name="Noel J."/>
            <person name="Charron P."/>
            <person name="Farinelli L."/>
            <person name="Marton T."/>
            <person name="Kruger M."/>
            <person name="Pelin A."/>
            <person name="Brachmann A."/>
            <person name="Corradi N."/>
        </authorList>
    </citation>
    <scope>NUCLEOTIDE SEQUENCE [LARGE SCALE GENOMIC DNA]</scope>
    <source>
        <strain evidence="1 2">A4</strain>
    </source>
</reference>
<name>A0A2I1GT42_9GLOM</name>
<evidence type="ECO:0000313" key="2">
    <source>
        <dbReference type="Proteomes" id="UP000234323"/>
    </source>
</evidence>
<gene>
    <name evidence="1" type="ORF">RhiirA4_545521</name>
</gene>
<proteinExistence type="predicted"/>
<accession>A0A2I1GT42</accession>
<sequence length="225" mass="25657">MICTEPSFDTVARFNELPNLWDADGAKNKQVTEEAFKTLGQLFVAHHVERIFGLTLLHNHFSLEEGEILLETGSLFDSQQEIVSQPVKVDKLALPIQGFNWRIINKSYVPYEFRHENKDLKIEFSSPDIQSFLEEFLQKLNELDLTRIFGICTINEGDFMRPGIEYTNGRKNITIPLADSTDTFDKIIEALWVFKSDSNEKFIQRGCTKSCGVRGSGHATLHSPT</sequence>
<dbReference type="VEuPathDB" id="FungiDB:RhiirFUN_022289"/>
<protein>
    <submittedName>
        <fullName evidence="1">Uncharacterized protein</fullName>
    </submittedName>
</protein>